<dbReference type="Gene3D" id="3.90.1010.20">
    <property type="match status" value="1"/>
</dbReference>
<feature type="compositionally biased region" description="Low complexity" evidence="1">
    <location>
        <begin position="35"/>
        <end position="66"/>
    </location>
</feature>
<feature type="chain" id="PRO_5041658274" evidence="2">
    <location>
        <begin position="26"/>
        <end position="158"/>
    </location>
</feature>
<keyword evidence="5" id="KW-1185">Reference proteome</keyword>
<dbReference type="AlphaFoldDB" id="A0AA96LGJ8"/>
<dbReference type="SMART" id="SM00900">
    <property type="entry name" value="FMN_bind"/>
    <property type="match status" value="1"/>
</dbReference>
<evidence type="ECO:0000313" key="4">
    <source>
        <dbReference type="EMBL" id="WNQ12829.1"/>
    </source>
</evidence>
<dbReference type="KEGG" id="paun:MJA45_07295"/>
<dbReference type="InterPro" id="IPR007329">
    <property type="entry name" value="FMN-bd"/>
</dbReference>
<accession>A0AA96LGJ8</accession>
<gene>
    <name evidence="4" type="ORF">MJA45_07295</name>
</gene>
<evidence type="ECO:0000259" key="3">
    <source>
        <dbReference type="SMART" id="SM00900"/>
    </source>
</evidence>
<evidence type="ECO:0000256" key="2">
    <source>
        <dbReference type="SAM" id="SignalP"/>
    </source>
</evidence>
<evidence type="ECO:0000256" key="1">
    <source>
        <dbReference type="SAM" id="MobiDB-lite"/>
    </source>
</evidence>
<organism evidence="4 5">
    <name type="scientific">Paenibacillus aurantius</name>
    <dbReference type="NCBI Taxonomy" id="2918900"/>
    <lineage>
        <taxon>Bacteria</taxon>
        <taxon>Bacillati</taxon>
        <taxon>Bacillota</taxon>
        <taxon>Bacilli</taxon>
        <taxon>Bacillales</taxon>
        <taxon>Paenibacillaceae</taxon>
        <taxon>Paenibacillus</taxon>
    </lineage>
</organism>
<name>A0AA96LGJ8_9BACL</name>
<evidence type="ECO:0000313" key="5">
    <source>
        <dbReference type="Proteomes" id="UP001305702"/>
    </source>
</evidence>
<dbReference type="Proteomes" id="UP001305702">
    <property type="component" value="Chromosome"/>
</dbReference>
<reference evidence="4 5" key="1">
    <citation type="submission" date="2022-02" db="EMBL/GenBank/DDBJ databases">
        <title>Paenibacillus sp. MBLB1776 Whole Genome Shotgun Sequencing.</title>
        <authorList>
            <person name="Hwang C.Y."/>
            <person name="Cho E.-S."/>
            <person name="Seo M.-J."/>
        </authorList>
    </citation>
    <scope>NUCLEOTIDE SEQUENCE [LARGE SCALE GENOMIC DNA]</scope>
    <source>
        <strain evidence="4 5">MBLB1776</strain>
    </source>
</reference>
<dbReference type="GO" id="GO:0010181">
    <property type="term" value="F:FMN binding"/>
    <property type="evidence" value="ECO:0007669"/>
    <property type="project" value="InterPro"/>
</dbReference>
<dbReference type="RefSeq" id="WP_315606608.1">
    <property type="nucleotide sequence ID" value="NZ_CP130318.1"/>
</dbReference>
<feature type="domain" description="FMN-binding" evidence="3">
    <location>
        <begin position="84"/>
        <end position="155"/>
    </location>
</feature>
<dbReference type="EMBL" id="CP130318">
    <property type="protein sequence ID" value="WNQ12829.1"/>
    <property type="molecule type" value="Genomic_DNA"/>
</dbReference>
<keyword evidence="2" id="KW-0732">Signal</keyword>
<feature type="region of interest" description="Disordered" evidence="1">
    <location>
        <begin position="35"/>
        <end position="83"/>
    </location>
</feature>
<protein>
    <submittedName>
        <fullName evidence="4">FMN-binding protein</fullName>
    </submittedName>
</protein>
<proteinExistence type="predicted"/>
<dbReference type="Pfam" id="PF04205">
    <property type="entry name" value="FMN_bind"/>
    <property type="match status" value="1"/>
</dbReference>
<feature type="signal peptide" evidence="2">
    <location>
        <begin position="1"/>
        <end position="25"/>
    </location>
</feature>
<dbReference type="GO" id="GO:0016020">
    <property type="term" value="C:membrane"/>
    <property type="evidence" value="ECO:0007669"/>
    <property type="project" value="InterPro"/>
</dbReference>
<sequence>MAKMNKKWVVLCSAALAAVYTAGYAATETEASLQQPAAQQIQPSPQAQGSPSAGSGSTAGKSTKAGSIRHTYKDGTFTGMGSNRRGSIQVAVTIKNDKITDVEISRFAMHYSESDVVGLPGEVLQKQSAGVANVSGATYSTEAFRGAVQQALDQARNA</sequence>